<dbReference type="InterPro" id="IPR022301">
    <property type="entry name" value="Integral_membrane_YjbE"/>
</dbReference>
<keyword evidence="3 6" id="KW-0812">Transmembrane</keyword>
<accession>A0A317E6I4</accession>
<feature type="transmembrane region" description="Helical" evidence="6">
    <location>
        <begin position="148"/>
        <end position="172"/>
    </location>
</feature>
<dbReference type="PANTHER" id="PTHR30238">
    <property type="entry name" value="MEMBRANE BOUND PREDICTED REDOX MODULATOR"/>
    <property type="match status" value="1"/>
</dbReference>
<feature type="transmembrane region" description="Helical" evidence="6">
    <location>
        <begin position="68"/>
        <end position="85"/>
    </location>
</feature>
<gene>
    <name evidence="7" type="ORF">DKG74_12310</name>
</gene>
<feature type="transmembrane region" description="Helical" evidence="6">
    <location>
        <begin position="44"/>
        <end position="62"/>
    </location>
</feature>
<name>A0A317E6I4_9PROT</name>
<evidence type="ECO:0000256" key="1">
    <source>
        <dbReference type="ARBA" id="ARBA00004141"/>
    </source>
</evidence>
<protein>
    <recommendedName>
        <fullName evidence="9">TerC family protein</fullName>
    </recommendedName>
</protein>
<evidence type="ECO:0000256" key="4">
    <source>
        <dbReference type="ARBA" id="ARBA00022989"/>
    </source>
</evidence>
<dbReference type="EMBL" id="QGLE01000006">
    <property type="protein sequence ID" value="PWR22718.1"/>
    <property type="molecule type" value="Genomic_DNA"/>
</dbReference>
<dbReference type="Pfam" id="PF03741">
    <property type="entry name" value="TerC"/>
    <property type="match status" value="1"/>
</dbReference>
<dbReference type="AlphaFoldDB" id="A0A317E6I4"/>
<comment type="similarity">
    <text evidence="2">Belongs to the TerC family.</text>
</comment>
<comment type="caution">
    <text evidence="7">The sequence shown here is derived from an EMBL/GenBank/DDBJ whole genome shotgun (WGS) entry which is preliminary data.</text>
</comment>
<feature type="transmembrane region" description="Helical" evidence="6">
    <location>
        <begin position="12"/>
        <end position="32"/>
    </location>
</feature>
<evidence type="ECO:0008006" key="9">
    <source>
        <dbReference type="Google" id="ProtNLM"/>
    </source>
</evidence>
<keyword evidence="5 6" id="KW-0472">Membrane</keyword>
<evidence type="ECO:0000256" key="2">
    <source>
        <dbReference type="ARBA" id="ARBA00007511"/>
    </source>
</evidence>
<keyword evidence="8" id="KW-1185">Reference proteome</keyword>
<dbReference type="NCBIfam" id="TIGR03717">
    <property type="entry name" value="R_switched_YjbE"/>
    <property type="match status" value="1"/>
</dbReference>
<dbReference type="Proteomes" id="UP000245461">
    <property type="component" value="Unassembled WGS sequence"/>
</dbReference>
<proteinExistence type="inferred from homology"/>
<dbReference type="PANTHER" id="PTHR30238:SF4">
    <property type="entry name" value="SLL1022 PROTEIN"/>
    <property type="match status" value="1"/>
</dbReference>
<keyword evidence="4 6" id="KW-1133">Transmembrane helix</keyword>
<evidence type="ECO:0000313" key="8">
    <source>
        <dbReference type="Proteomes" id="UP000245461"/>
    </source>
</evidence>
<reference evidence="7 8" key="1">
    <citation type="submission" date="2018-05" db="EMBL/GenBank/DDBJ databases">
        <title>Zavarzinia sp. HR-AS.</title>
        <authorList>
            <person name="Lee Y."/>
            <person name="Jeon C.O."/>
        </authorList>
    </citation>
    <scope>NUCLEOTIDE SEQUENCE [LARGE SCALE GENOMIC DNA]</scope>
    <source>
        <strain evidence="7 8">HR-AS</strain>
    </source>
</reference>
<organism evidence="7 8">
    <name type="scientific">Zavarzinia aquatilis</name>
    <dbReference type="NCBI Taxonomy" id="2211142"/>
    <lineage>
        <taxon>Bacteria</taxon>
        <taxon>Pseudomonadati</taxon>
        <taxon>Pseudomonadota</taxon>
        <taxon>Alphaproteobacteria</taxon>
        <taxon>Rhodospirillales</taxon>
        <taxon>Zavarziniaceae</taxon>
        <taxon>Zavarzinia</taxon>
    </lineage>
</organism>
<evidence type="ECO:0000256" key="3">
    <source>
        <dbReference type="ARBA" id="ARBA00022692"/>
    </source>
</evidence>
<evidence type="ECO:0000256" key="6">
    <source>
        <dbReference type="SAM" id="Phobius"/>
    </source>
</evidence>
<sequence>MNLITEQLVALGGIVLVDLVMAGDNAIVIGIAASSVPAQIRSKVILWGLAGAMVMRIGFAAATTQLMGLIGLTLAGGLLLLWVSWKMWREIEMQRRAAKSGQEEEEEFVPGSKAPTTFRGAVGQIILADVSMSLDNVLAVAGIAQHHMWVLVVGLVLSIALMGAAASLVASLLKRYHWIAYVGLAIVAYVAVDMIYRGTLQVVEAAT</sequence>
<evidence type="ECO:0000256" key="5">
    <source>
        <dbReference type="ARBA" id="ARBA00023136"/>
    </source>
</evidence>
<feature type="transmembrane region" description="Helical" evidence="6">
    <location>
        <begin position="178"/>
        <end position="196"/>
    </location>
</feature>
<dbReference type="GO" id="GO:0016020">
    <property type="term" value="C:membrane"/>
    <property type="evidence" value="ECO:0007669"/>
    <property type="project" value="UniProtKB-SubCell"/>
</dbReference>
<dbReference type="InterPro" id="IPR005496">
    <property type="entry name" value="Integral_membrane_TerC"/>
</dbReference>
<dbReference type="OrthoDB" id="9807970at2"/>
<evidence type="ECO:0000313" key="7">
    <source>
        <dbReference type="EMBL" id="PWR22718.1"/>
    </source>
</evidence>
<comment type="subcellular location">
    <subcellularLocation>
        <location evidence="1">Membrane</location>
        <topology evidence="1">Multi-pass membrane protein</topology>
    </subcellularLocation>
</comment>